<keyword evidence="5 7" id="KW-0238">DNA-binding</keyword>
<dbReference type="GO" id="GO:2000143">
    <property type="term" value="P:negative regulation of DNA-templated transcription initiation"/>
    <property type="evidence" value="ECO:0007669"/>
    <property type="project" value="TreeGrafter"/>
</dbReference>
<dbReference type="SUPFAM" id="SSF89447">
    <property type="entry name" value="AbrB/MazE/MraZ-like"/>
    <property type="match status" value="1"/>
</dbReference>
<dbReference type="EMBL" id="AQHR01000070">
    <property type="protein sequence ID" value="EON76903.1"/>
    <property type="molecule type" value="Genomic_DNA"/>
</dbReference>
<keyword evidence="3" id="KW-0677">Repeat</keyword>
<accession>R7ZS77</accession>
<dbReference type="GO" id="GO:0051301">
    <property type="term" value="P:cell division"/>
    <property type="evidence" value="ECO:0007669"/>
    <property type="project" value="UniProtKB-KW"/>
</dbReference>
<evidence type="ECO:0000256" key="6">
    <source>
        <dbReference type="ARBA" id="ARBA00023163"/>
    </source>
</evidence>
<evidence type="ECO:0000256" key="3">
    <source>
        <dbReference type="ARBA" id="ARBA00022737"/>
    </source>
</evidence>
<dbReference type="GO" id="GO:0009295">
    <property type="term" value="C:nucleoid"/>
    <property type="evidence" value="ECO:0007669"/>
    <property type="project" value="UniProtKB-SubCell"/>
</dbReference>
<dbReference type="PANTHER" id="PTHR34701">
    <property type="entry name" value="TRANSCRIPTIONAL REGULATOR MRAZ"/>
    <property type="match status" value="1"/>
</dbReference>
<keyword evidence="9" id="KW-0131">Cell cycle</keyword>
<dbReference type="PATRIC" id="fig|1288963.3.peg.2555"/>
<feature type="domain" description="SpoVT-AbrB" evidence="8">
    <location>
        <begin position="82"/>
        <end position="125"/>
    </location>
</feature>
<gene>
    <name evidence="7" type="primary">mraZ</name>
    <name evidence="9" type="ORF">ADIS_2564</name>
</gene>
<dbReference type="PROSITE" id="PS51740">
    <property type="entry name" value="SPOVT_ABRB"/>
    <property type="match status" value="2"/>
</dbReference>
<dbReference type="InterPro" id="IPR038619">
    <property type="entry name" value="MraZ_sf"/>
</dbReference>
<dbReference type="InterPro" id="IPR007159">
    <property type="entry name" value="SpoVT-AbrB_dom"/>
</dbReference>
<evidence type="ECO:0000256" key="4">
    <source>
        <dbReference type="ARBA" id="ARBA00023015"/>
    </source>
</evidence>
<comment type="subunit">
    <text evidence="7">Forms oligomers.</text>
</comment>
<dbReference type="HAMAP" id="MF_01008">
    <property type="entry name" value="MraZ"/>
    <property type="match status" value="1"/>
</dbReference>
<dbReference type="InterPro" id="IPR035642">
    <property type="entry name" value="MraZ_N"/>
</dbReference>
<evidence type="ECO:0000256" key="2">
    <source>
        <dbReference type="ARBA" id="ARBA00022490"/>
    </source>
</evidence>
<comment type="similarity">
    <text evidence="7">Belongs to the MraZ family.</text>
</comment>
<dbReference type="AlphaFoldDB" id="R7ZS77"/>
<keyword evidence="4 7" id="KW-0805">Transcription regulation</keyword>
<keyword evidence="10" id="KW-1185">Reference proteome</keyword>
<protein>
    <recommendedName>
        <fullName evidence="1 7">Transcriptional regulator MraZ</fullName>
    </recommendedName>
</protein>
<dbReference type="InterPro" id="IPR037914">
    <property type="entry name" value="SpoVT-AbrB_sf"/>
</dbReference>
<sequence length="149" mass="16776">MGVFTGDYICKLDAKGRLVLPARLKASLPESPSNELYLRKGLENCLVLRTHLEAKKEYSLLANLDATDERVRDFQRAYFRREVIVEMDSAGRILIPKNLLLYAKLEDSASVIGIGTRIEIWNTESLDAREEAALGNYAAMYSEFMGKNG</sequence>
<keyword evidence="6 7" id="KW-0804">Transcription</keyword>
<dbReference type="GO" id="GO:0000976">
    <property type="term" value="F:transcription cis-regulatory region binding"/>
    <property type="evidence" value="ECO:0007669"/>
    <property type="project" value="TreeGrafter"/>
</dbReference>
<evidence type="ECO:0000256" key="1">
    <source>
        <dbReference type="ARBA" id="ARBA00013860"/>
    </source>
</evidence>
<dbReference type="Pfam" id="PF02381">
    <property type="entry name" value="MraZ"/>
    <property type="match status" value="2"/>
</dbReference>
<evidence type="ECO:0000256" key="5">
    <source>
        <dbReference type="ARBA" id="ARBA00023125"/>
    </source>
</evidence>
<dbReference type="InterPro" id="IPR020603">
    <property type="entry name" value="MraZ_dom"/>
</dbReference>
<dbReference type="GO" id="GO:0005737">
    <property type="term" value="C:cytoplasm"/>
    <property type="evidence" value="ECO:0007669"/>
    <property type="project" value="UniProtKB-UniRule"/>
</dbReference>
<dbReference type="CDD" id="cd16320">
    <property type="entry name" value="MraZ_N"/>
    <property type="match status" value="1"/>
</dbReference>
<evidence type="ECO:0000259" key="8">
    <source>
        <dbReference type="PROSITE" id="PS51740"/>
    </source>
</evidence>
<keyword evidence="9" id="KW-0132">Cell division</keyword>
<dbReference type="CDD" id="cd16321">
    <property type="entry name" value="MraZ_C"/>
    <property type="match status" value="1"/>
</dbReference>
<dbReference type="STRING" id="1232681.ADIS_2564"/>
<reference evidence="9 10" key="1">
    <citation type="submission" date="2013-02" db="EMBL/GenBank/DDBJ databases">
        <title>A novel strain isolated from Lonar lake, Maharashtra, India.</title>
        <authorList>
            <person name="Singh A."/>
        </authorList>
    </citation>
    <scope>NUCLEOTIDE SEQUENCE [LARGE SCALE GENOMIC DNA]</scope>
    <source>
        <strain evidence="9 10">AK24</strain>
    </source>
</reference>
<organism evidence="9 10">
    <name type="scientific">Lunatimonas lonarensis</name>
    <dbReference type="NCBI Taxonomy" id="1232681"/>
    <lineage>
        <taxon>Bacteria</taxon>
        <taxon>Pseudomonadati</taxon>
        <taxon>Bacteroidota</taxon>
        <taxon>Cytophagia</taxon>
        <taxon>Cytophagales</taxon>
        <taxon>Cyclobacteriaceae</taxon>
    </lineage>
</organism>
<dbReference type="Proteomes" id="UP000013909">
    <property type="component" value="Unassembled WGS sequence"/>
</dbReference>
<dbReference type="InterPro" id="IPR003444">
    <property type="entry name" value="MraZ"/>
</dbReference>
<comment type="subcellular location">
    <subcellularLocation>
        <location evidence="7">Cytoplasm</location>
        <location evidence="7">Nucleoid</location>
    </subcellularLocation>
</comment>
<name>R7ZS77_9BACT</name>
<dbReference type="GO" id="GO:0003700">
    <property type="term" value="F:DNA-binding transcription factor activity"/>
    <property type="evidence" value="ECO:0007669"/>
    <property type="project" value="UniProtKB-UniRule"/>
</dbReference>
<dbReference type="PANTHER" id="PTHR34701:SF1">
    <property type="entry name" value="TRANSCRIPTIONAL REGULATOR MRAZ"/>
    <property type="match status" value="1"/>
</dbReference>
<keyword evidence="2 7" id="KW-0963">Cytoplasm</keyword>
<dbReference type="OrthoDB" id="9807753at2"/>
<evidence type="ECO:0000313" key="9">
    <source>
        <dbReference type="EMBL" id="EON76903.1"/>
    </source>
</evidence>
<evidence type="ECO:0000313" key="10">
    <source>
        <dbReference type="Proteomes" id="UP000013909"/>
    </source>
</evidence>
<dbReference type="Gene3D" id="3.40.1550.20">
    <property type="entry name" value="Transcriptional regulator MraZ domain"/>
    <property type="match status" value="1"/>
</dbReference>
<feature type="domain" description="SpoVT-AbrB" evidence="8">
    <location>
        <begin position="7"/>
        <end position="53"/>
    </location>
</feature>
<proteinExistence type="inferred from homology"/>
<dbReference type="InterPro" id="IPR035644">
    <property type="entry name" value="MraZ_C"/>
</dbReference>
<dbReference type="RefSeq" id="WP_010854700.1">
    <property type="nucleotide sequence ID" value="NZ_AQHR01000070.1"/>
</dbReference>
<evidence type="ECO:0000256" key="7">
    <source>
        <dbReference type="HAMAP-Rule" id="MF_01008"/>
    </source>
</evidence>
<comment type="caution">
    <text evidence="9">The sequence shown here is derived from an EMBL/GenBank/DDBJ whole genome shotgun (WGS) entry which is preliminary data.</text>
</comment>